<keyword evidence="2" id="KW-0472">Membrane</keyword>
<feature type="compositionally biased region" description="Polar residues" evidence="1">
    <location>
        <begin position="113"/>
        <end position="140"/>
    </location>
</feature>
<evidence type="ECO:0000256" key="2">
    <source>
        <dbReference type="SAM" id="Phobius"/>
    </source>
</evidence>
<dbReference type="Proteomes" id="UP000654482">
    <property type="component" value="Unassembled WGS sequence"/>
</dbReference>
<sequence>MNNPARSTSQNPPPSNSFFSRFTRWHIFYLGTAVGAVLTACVLSAGGYAYLRFTQDAISVKNGQVSIAENNPTNTTHTEDNPAPKGKKIATADGNGVAVGSGDDSDISRDHTNSLNGNNNDFVGGDRTTSSSGHNSPSITGETITVFYNNNRELPGFDKNSGFTAPPSDLSKYSKASDLQPDSFMKQSSAKNLEFETEEIVIGGKIYQSFFQVDRYADNSRFVFKLDGQQKAALLQFGLPDLTSGDTSTGVYLVKIYADGKLLWAGECQRSQSRQIISVPIDIPGATALRIEVTSNGSNPTSLYFTEAQLLRGS</sequence>
<keyword evidence="2" id="KW-0812">Transmembrane</keyword>
<dbReference type="Pfam" id="PF08305">
    <property type="entry name" value="NPCBM"/>
    <property type="match status" value="1"/>
</dbReference>
<reference evidence="4" key="1">
    <citation type="submission" date="2020-10" db="EMBL/GenBank/DDBJ databases">
        <authorList>
            <person name="Castelo-Branco R."/>
            <person name="Eusebio N."/>
            <person name="Adriana R."/>
            <person name="Vieira A."/>
            <person name="Brugerolle De Fraissinette N."/>
            <person name="Rezende De Castro R."/>
            <person name="Schneider M.P."/>
            <person name="Vasconcelos V."/>
            <person name="Leao P.N."/>
        </authorList>
    </citation>
    <scope>NUCLEOTIDE SEQUENCE</scope>
    <source>
        <strain evidence="4">LEGE 07157</strain>
    </source>
</reference>
<name>A0A8J7DZB6_9CYAN</name>
<dbReference type="AlphaFoldDB" id="A0A8J7DZB6"/>
<accession>A0A8J7DZB6</accession>
<feature type="domain" description="Glycosyl hydrolase family 98 putative carbohydrate-binding module" evidence="3">
    <location>
        <begin position="176"/>
        <end position="300"/>
    </location>
</feature>
<dbReference type="InterPro" id="IPR038637">
    <property type="entry name" value="NPCBM_sf"/>
</dbReference>
<dbReference type="InterPro" id="IPR008979">
    <property type="entry name" value="Galactose-bd-like_sf"/>
</dbReference>
<feature type="region of interest" description="Disordered" evidence="1">
    <location>
        <begin position="68"/>
        <end position="140"/>
    </location>
</feature>
<keyword evidence="5" id="KW-1185">Reference proteome</keyword>
<dbReference type="RefSeq" id="WP_194031471.1">
    <property type="nucleotide sequence ID" value="NZ_JADEWZ010000045.1"/>
</dbReference>
<dbReference type="SUPFAM" id="SSF49785">
    <property type="entry name" value="Galactose-binding domain-like"/>
    <property type="match status" value="1"/>
</dbReference>
<evidence type="ECO:0000259" key="3">
    <source>
        <dbReference type="Pfam" id="PF08305"/>
    </source>
</evidence>
<proteinExistence type="predicted"/>
<dbReference type="Gene3D" id="2.60.120.1060">
    <property type="entry name" value="NPCBM/NEW2 domain"/>
    <property type="match status" value="1"/>
</dbReference>
<gene>
    <name evidence="4" type="ORF">IQ249_21070</name>
</gene>
<keyword evidence="2" id="KW-1133">Transmembrane helix</keyword>
<comment type="caution">
    <text evidence="4">The sequence shown here is derived from an EMBL/GenBank/DDBJ whole genome shotgun (WGS) entry which is preliminary data.</text>
</comment>
<evidence type="ECO:0000256" key="1">
    <source>
        <dbReference type="SAM" id="MobiDB-lite"/>
    </source>
</evidence>
<organism evidence="4 5">
    <name type="scientific">Lusitaniella coriacea LEGE 07157</name>
    <dbReference type="NCBI Taxonomy" id="945747"/>
    <lineage>
        <taxon>Bacteria</taxon>
        <taxon>Bacillati</taxon>
        <taxon>Cyanobacteriota</taxon>
        <taxon>Cyanophyceae</taxon>
        <taxon>Spirulinales</taxon>
        <taxon>Lusitaniellaceae</taxon>
        <taxon>Lusitaniella</taxon>
    </lineage>
</organism>
<evidence type="ECO:0000313" key="4">
    <source>
        <dbReference type="EMBL" id="MBE9118387.1"/>
    </source>
</evidence>
<feature type="transmembrane region" description="Helical" evidence="2">
    <location>
        <begin position="27"/>
        <end position="51"/>
    </location>
</feature>
<dbReference type="EMBL" id="JADEWZ010000045">
    <property type="protein sequence ID" value="MBE9118387.1"/>
    <property type="molecule type" value="Genomic_DNA"/>
</dbReference>
<evidence type="ECO:0000313" key="5">
    <source>
        <dbReference type="Proteomes" id="UP000654482"/>
    </source>
</evidence>
<protein>
    <submittedName>
        <fullName evidence="4">NPCBM/NEW2 domain-containing protein</fullName>
    </submittedName>
</protein>
<dbReference type="InterPro" id="IPR013222">
    <property type="entry name" value="Glyco_hyd_98_carb-bd"/>
</dbReference>